<feature type="binding site" evidence="3">
    <location>
        <position position="228"/>
    </location>
    <ligand>
        <name>Zn(2+)</name>
        <dbReference type="ChEBI" id="CHEBI:29105"/>
    </ligand>
</feature>
<keyword evidence="2" id="KW-0520">NAD</keyword>
<proteinExistence type="predicted"/>
<dbReference type="GO" id="GO:0070403">
    <property type="term" value="F:NAD+ binding"/>
    <property type="evidence" value="ECO:0007669"/>
    <property type="project" value="InterPro"/>
</dbReference>
<gene>
    <name evidence="5" type="primary">SIRT3</name>
    <name evidence="5" type="ORF">AOXY_G19261</name>
</gene>
<evidence type="ECO:0000256" key="1">
    <source>
        <dbReference type="ARBA" id="ARBA00022679"/>
    </source>
</evidence>
<keyword evidence="3" id="KW-0479">Metal-binding</keyword>
<dbReference type="GO" id="GO:0005634">
    <property type="term" value="C:nucleus"/>
    <property type="evidence" value="ECO:0007669"/>
    <property type="project" value="TreeGrafter"/>
</dbReference>
<feature type="active site" description="Proton acceptor" evidence="3">
    <location>
        <position position="217"/>
    </location>
</feature>
<evidence type="ECO:0000259" key="4">
    <source>
        <dbReference type="PROSITE" id="PS50305"/>
    </source>
</evidence>
<evidence type="ECO:0000256" key="2">
    <source>
        <dbReference type="ARBA" id="ARBA00023027"/>
    </source>
</evidence>
<dbReference type="CDD" id="cd01408">
    <property type="entry name" value="SIRT1"/>
    <property type="match status" value="1"/>
</dbReference>
<feature type="domain" description="Deacetylase sirtuin-type" evidence="4">
    <location>
        <begin position="87"/>
        <end position="350"/>
    </location>
</feature>
<dbReference type="AlphaFoldDB" id="A0AAD8D3J2"/>
<evidence type="ECO:0000256" key="3">
    <source>
        <dbReference type="PROSITE-ProRule" id="PRU00236"/>
    </source>
</evidence>
<dbReference type="Gene3D" id="3.40.50.1220">
    <property type="entry name" value="TPP-binding domain"/>
    <property type="match status" value="1"/>
</dbReference>
<dbReference type="InterPro" id="IPR050134">
    <property type="entry name" value="NAD-dep_sirtuin_deacylases"/>
</dbReference>
<feature type="binding site" evidence="3">
    <location>
        <position position="252"/>
    </location>
    <ligand>
        <name>Zn(2+)</name>
        <dbReference type="ChEBI" id="CHEBI:29105"/>
    </ligand>
</feature>
<keyword evidence="1" id="KW-0808">Transferase</keyword>
<dbReference type="Pfam" id="PF02146">
    <property type="entry name" value="SIR2"/>
    <property type="match status" value="1"/>
</dbReference>
<name>A0AAD8D3J2_ACIOX</name>
<dbReference type="EMBL" id="JAGXEW010000018">
    <property type="protein sequence ID" value="KAK1161649.1"/>
    <property type="molecule type" value="Genomic_DNA"/>
</dbReference>
<reference evidence="5" key="1">
    <citation type="submission" date="2022-02" db="EMBL/GenBank/DDBJ databases">
        <title>Atlantic sturgeon de novo genome assembly.</title>
        <authorList>
            <person name="Stock M."/>
            <person name="Klopp C."/>
            <person name="Guiguen Y."/>
            <person name="Cabau C."/>
            <person name="Parinello H."/>
            <person name="Santidrian Yebra-Pimentel E."/>
            <person name="Kuhl H."/>
            <person name="Dirks R.P."/>
            <person name="Guessner J."/>
            <person name="Wuertz S."/>
            <person name="Du K."/>
            <person name="Schartl M."/>
        </authorList>
    </citation>
    <scope>NUCLEOTIDE SEQUENCE</scope>
    <source>
        <strain evidence="5">STURGEONOMICS-FGT-2020</strain>
        <tissue evidence="5">Whole blood</tissue>
    </source>
</reference>
<dbReference type="GO" id="GO:0046872">
    <property type="term" value="F:metal ion binding"/>
    <property type="evidence" value="ECO:0007669"/>
    <property type="project" value="UniProtKB-KW"/>
</dbReference>
<accession>A0AAD8D3J2</accession>
<dbReference type="InterPro" id="IPR026591">
    <property type="entry name" value="Sirtuin_cat_small_dom_sf"/>
</dbReference>
<dbReference type="GO" id="GO:0017136">
    <property type="term" value="F:histone deacetylase activity, NAD-dependent"/>
    <property type="evidence" value="ECO:0007669"/>
    <property type="project" value="TreeGrafter"/>
</dbReference>
<keyword evidence="6" id="KW-1185">Reference proteome</keyword>
<dbReference type="InterPro" id="IPR026590">
    <property type="entry name" value="Ssirtuin_cat_dom"/>
</dbReference>
<organism evidence="5 6">
    <name type="scientific">Acipenser oxyrinchus oxyrinchus</name>
    <dbReference type="NCBI Taxonomy" id="40147"/>
    <lineage>
        <taxon>Eukaryota</taxon>
        <taxon>Metazoa</taxon>
        <taxon>Chordata</taxon>
        <taxon>Craniata</taxon>
        <taxon>Vertebrata</taxon>
        <taxon>Euteleostomi</taxon>
        <taxon>Actinopterygii</taxon>
        <taxon>Chondrostei</taxon>
        <taxon>Acipenseriformes</taxon>
        <taxon>Acipenseridae</taxon>
        <taxon>Acipenser</taxon>
    </lineage>
</organism>
<comment type="caution">
    <text evidence="5">The sequence shown here is derived from an EMBL/GenBank/DDBJ whole genome shotgun (WGS) entry which is preliminary data.</text>
</comment>
<dbReference type="PANTHER" id="PTHR11085:SF5">
    <property type="entry name" value="NAD-DEPENDENT PROTEIN DEACETYLASE SIRTUIN-3, MITOCHONDRIAL"/>
    <property type="match status" value="1"/>
</dbReference>
<dbReference type="PROSITE" id="PS50305">
    <property type="entry name" value="SIRTUIN"/>
    <property type="match status" value="1"/>
</dbReference>
<dbReference type="Gene3D" id="3.30.1600.10">
    <property type="entry name" value="SIR2/SIRT2 'Small Domain"/>
    <property type="match status" value="1"/>
</dbReference>
<dbReference type="Proteomes" id="UP001230051">
    <property type="component" value="Unassembled WGS sequence"/>
</dbReference>
<feature type="non-terminal residue" evidence="5">
    <location>
        <position position="1"/>
    </location>
</feature>
<sequence>KMTSVISDQFRMLLHRKFKSTTKLLSVRKLKVCNAPLYSEVAYVTPTGPGFPQQGKEEYVGLGLKLWHRRCFSTSHSVWGVFGGKDGDQKQQTLEDVARLIKHNEYRRIVVMAGAGISTPSGIPDFRSPGSGLYDNLQQYDIPYPEAIFEINYFHHNPKPFFALAKELYPGNYKPNYAHYFIRLLHDKGLLHRIYTQNIDGLERLAGIPSTKLVEAHGTFATATCTVCRTSYPGEDLRADILESKVPKCPTCKGVIKPDVVFFGEELPQCFFLYLTDFPVADLLVVMGTSLEVEPFASLAGAVRNSVPRVLINRDLVGPFVYRAPRHNDVLELGDVVSGVERFADKLGWKEELNKLIAVETGKLKINKKEE</sequence>
<protein>
    <submittedName>
        <fullName evidence="5">NAD-dependent protein deacetylase sirtuin-3-like isoform X1</fullName>
    </submittedName>
</protein>
<dbReference type="InterPro" id="IPR029035">
    <property type="entry name" value="DHS-like_NAD/FAD-binding_dom"/>
</dbReference>
<feature type="binding site" evidence="3">
    <location>
        <position position="249"/>
    </location>
    <ligand>
        <name>Zn(2+)</name>
        <dbReference type="ChEBI" id="CHEBI:29105"/>
    </ligand>
</feature>
<keyword evidence="3" id="KW-0862">Zinc</keyword>
<feature type="binding site" evidence="3">
    <location>
        <position position="225"/>
    </location>
    <ligand>
        <name>Zn(2+)</name>
        <dbReference type="ChEBI" id="CHEBI:29105"/>
    </ligand>
</feature>
<evidence type="ECO:0000313" key="6">
    <source>
        <dbReference type="Proteomes" id="UP001230051"/>
    </source>
</evidence>
<dbReference type="PANTHER" id="PTHR11085">
    <property type="entry name" value="NAD-DEPENDENT PROTEIN DEACYLASE SIRTUIN-5, MITOCHONDRIAL-RELATED"/>
    <property type="match status" value="1"/>
</dbReference>
<evidence type="ECO:0000313" key="5">
    <source>
        <dbReference type="EMBL" id="KAK1161649.1"/>
    </source>
</evidence>
<dbReference type="SUPFAM" id="SSF52467">
    <property type="entry name" value="DHS-like NAD/FAD-binding domain"/>
    <property type="match status" value="1"/>
</dbReference>
<dbReference type="InterPro" id="IPR003000">
    <property type="entry name" value="Sirtuin"/>
</dbReference>